<dbReference type="GO" id="GO:0000978">
    <property type="term" value="F:RNA polymerase II cis-regulatory region sequence-specific DNA binding"/>
    <property type="evidence" value="ECO:0007669"/>
    <property type="project" value="TreeGrafter"/>
</dbReference>
<feature type="domain" description="Xylanolytic transcriptional activator regulatory" evidence="4">
    <location>
        <begin position="101"/>
        <end position="247"/>
    </location>
</feature>
<dbReference type="GO" id="GO:0005634">
    <property type="term" value="C:nucleus"/>
    <property type="evidence" value="ECO:0007669"/>
    <property type="project" value="TreeGrafter"/>
</dbReference>
<evidence type="ECO:0000313" key="5">
    <source>
        <dbReference type="EMBL" id="RDW71455.1"/>
    </source>
</evidence>
<name>A0A3D8RBR1_9HELO</name>
<evidence type="ECO:0000256" key="3">
    <source>
        <dbReference type="ARBA" id="ARBA00023242"/>
    </source>
</evidence>
<dbReference type="GO" id="GO:0006351">
    <property type="term" value="P:DNA-templated transcription"/>
    <property type="evidence" value="ECO:0007669"/>
    <property type="project" value="InterPro"/>
</dbReference>
<dbReference type="GO" id="GO:0000435">
    <property type="term" value="P:positive regulation of transcription from RNA polymerase II promoter by galactose"/>
    <property type="evidence" value="ECO:0007669"/>
    <property type="project" value="TreeGrafter"/>
</dbReference>
<proteinExistence type="predicted"/>
<dbReference type="PANTHER" id="PTHR47424">
    <property type="entry name" value="REGULATORY PROTEIN GAL4"/>
    <property type="match status" value="1"/>
</dbReference>
<keyword evidence="6" id="KW-1185">Reference proteome</keyword>
<protein>
    <recommendedName>
        <fullName evidence="4">Xylanolytic transcriptional activator regulatory domain-containing protein</fullName>
    </recommendedName>
</protein>
<evidence type="ECO:0000256" key="2">
    <source>
        <dbReference type="ARBA" id="ARBA00023163"/>
    </source>
</evidence>
<evidence type="ECO:0000256" key="1">
    <source>
        <dbReference type="ARBA" id="ARBA00023015"/>
    </source>
</evidence>
<organism evidence="5 6">
    <name type="scientific">Coleophoma cylindrospora</name>
    <dbReference type="NCBI Taxonomy" id="1849047"/>
    <lineage>
        <taxon>Eukaryota</taxon>
        <taxon>Fungi</taxon>
        <taxon>Dikarya</taxon>
        <taxon>Ascomycota</taxon>
        <taxon>Pezizomycotina</taxon>
        <taxon>Leotiomycetes</taxon>
        <taxon>Helotiales</taxon>
        <taxon>Dermateaceae</taxon>
        <taxon>Coleophoma</taxon>
    </lineage>
</organism>
<keyword evidence="2" id="KW-0804">Transcription</keyword>
<dbReference type="InterPro" id="IPR007219">
    <property type="entry name" value="XnlR_reg_dom"/>
</dbReference>
<reference evidence="5 6" key="1">
    <citation type="journal article" date="2018" name="IMA Fungus">
        <title>IMA Genome-F 9: Draft genome sequence of Annulohypoxylon stygium, Aspergillus mulundensis, Berkeleyomyces basicola (syn. Thielaviopsis basicola), Ceratocystis smalleyi, two Cercospora beticola strains, Coleophoma cylindrospora, Fusarium fracticaudum, Phialophora cf. hyalina, and Morchella septimelata.</title>
        <authorList>
            <person name="Wingfield B.D."/>
            <person name="Bills G.F."/>
            <person name="Dong Y."/>
            <person name="Huang W."/>
            <person name="Nel W.J."/>
            <person name="Swalarsk-Parry B.S."/>
            <person name="Vaghefi N."/>
            <person name="Wilken P.M."/>
            <person name="An Z."/>
            <person name="de Beer Z.W."/>
            <person name="De Vos L."/>
            <person name="Chen L."/>
            <person name="Duong T.A."/>
            <person name="Gao Y."/>
            <person name="Hammerbacher A."/>
            <person name="Kikkert J.R."/>
            <person name="Li Y."/>
            <person name="Li H."/>
            <person name="Li K."/>
            <person name="Li Q."/>
            <person name="Liu X."/>
            <person name="Ma X."/>
            <person name="Naidoo K."/>
            <person name="Pethybridge S.J."/>
            <person name="Sun J."/>
            <person name="Steenkamp E.T."/>
            <person name="van der Nest M.A."/>
            <person name="van Wyk S."/>
            <person name="Wingfield M.J."/>
            <person name="Xiong C."/>
            <person name="Yue Q."/>
            <person name="Zhang X."/>
        </authorList>
    </citation>
    <scope>NUCLEOTIDE SEQUENCE [LARGE SCALE GENOMIC DNA]</scope>
    <source>
        <strain evidence="5 6">BP6252</strain>
    </source>
</reference>
<gene>
    <name evidence="5" type="ORF">BP6252_08018</name>
</gene>
<sequence>MSHQNCSNHDICVYSFLPPAVRKPGRAEVPVSAPENTPHFAETVFPARGSTSVHPPLLVNHPQLALTLSEVVSFKPDDILRAQVHIILASIEHQIENICDNFLKTFNTWIPVVAESQIRKYITQVDKTSCPDICALILSIYLVTHTPATACQSIDPAYYVLKRFHTSLHPSVETIQAGILISNYENGQGLDQETYLTIGSCARMGYALGMHTTLHQSSPSDTAAQAIFETHKQVWWCIVIMERVLALETIQSGLGRPFACRDPLLSDHLPSFYGRGLGVELPLGVSNNSALPTFKPSNPFARTAQATYILSLVLSHITNDYDGHESHSTQVVYLDNMIQAFAFSALEQGNNDEHFAWGHSCGAFFIATCSLWILHEHNLATSEKMKFGAANRPNISSLALRSLTRNMIETARSKLNNQISGAKFAPAFTLPCLQWGMKFHITMKTESALDEEWLKDLEDMTIYLQIAGLKWKRASMFSIIY</sequence>
<keyword evidence="3" id="KW-0539">Nucleus</keyword>
<dbReference type="Proteomes" id="UP000256645">
    <property type="component" value="Unassembled WGS sequence"/>
</dbReference>
<comment type="caution">
    <text evidence="5">The sequence shown here is derived from an EMBL/GenBank/DDBJ whole genome shotgun (WGS) entry which is preliminary data.</text>
</comment>
<accession>A0A3D8RBR1</accession>
<dbReference type="EMBL" id="PDLM01000008">
    <property type="protein sequence ID" value="RDW71455.1"/>
    <property type="molecule type" value="Genomic_DNA"/>
</dbReference>
<dbReference type="PANTHER" id="PTHR47424:SF5">
    <property type="entry name" value="ZN(II)2CYS6 TRANSCRIPTION FACTOR (EUROFUNG)"/>
    <property type="match status" value="1"/>
</dbReference>
<dbReference type="InterPro" id="IPR051127">
    <property type="entry name" value="Fungal_SecMet_Regulators"/>
</dbReference>
<dbReference type="AlphaFoldDB" id="A0A3D8RBR1"/>
<dbReference type="CDD" id="cd12148">
    <property type="entry name" value="fungal_TF_MHR"/>
    <property type="match status" value="1"/>
</dbReference>
<evidence type="ECO:0000313" key="6">
    <source>
        <dbReference type="Proteomes" id="UP000256645"/>
    </source>
</evidence>
<dbReference type="Pfam" id="PF04082">
    <property type="entry name" value="Fungal_trans"/>
    <property type="match status" value="1"/>
</dbReference>
<evidence type="ECO:0000259" key="4">
    <source>
        <dbReference type="Pfam" id="PF04082"/>
    </source>
</evidence>
<dbReference type="OrthoDB" id="3862662at2759"/>
<keyword evidence="1" id="KW-0805">Transcription regulation</keyword>
<dbReference type="GO" id="GO:0000981">
    <property type="term" value="F:DNA-binding transcription factor activity, RNA polymerase II-specific"/>
    <property type="evidence" value="ECO:0007669"/>
    <property type="project" value="TreeGrafter"/>
</dbReference>
<dbReference type="GO" id="GO:0008270">
    <property type="term" value="F:zinc ion binding"/>
    <property type="evidence" value="ECO:0007669"/>
    <property type="project" value="InterPro"/>
</dbReference>